<keyword evidence="1" id="KW-0812">Transmembrane</keyword>
<dbReference type="AlphaFoldDB" id="A0A2A6ZVI9"/>
<feature type="transmembrane region" description="Helical" evidence="1">
    <location>
        <begin position="125"/>
        <end position="144"/>
    </location>
</feature>
<gene>
    <name evidence="2" type="ORF">CGS55_16480</name>
</gene>
<sequence>MNNYFTLRKANRLRVKLLTEKSQEQIREVVCYLRRISWDICGVELICSDLIDIAVQANKDGNELFSVISDAETFVQEVKPSLKRLSWFDFFTVAIPIYLFLGWGIEGVFLYPLVLSVIPDYKIEISFGFLVQFCICTVSAYYLFRHMMEHVG</sequence>
<name>A0A2A6ZVI9_9FIRM</name>
<proteinExistence type="predicted"/>
<feature type="transmembrane region" description="Helical" evidence="1">
    <location>
        <begin position="87"/>
        <end position="105"/>
    </location>
</feature>
<dbReference type="EMBL" id="NMTV01000170">
    <property type="protein sequence ID" value="PDX70915.1"/>
    <property type="molecule type" value="Genomic_DNA"/>
</dbReference>
<evidence type="ECO:0000313" key="2">
    <source>
        <dbReference type="EMBL" id="PDX70915.1"/>
    </source>
</evidence>
<evidence type="ECO:0000256" key="1">
    <source>
        <dbReference type="SAM" id="Phobius"/>
    </source>
</evidence>
<accession>A0A2A6ZVI9</accession>
<organism evidence="2 3">
    <name type="scientific">Faecalibacterium prausnitzii</name>
    <dbReference type="NCBI Taxonomy" id="853"/>
    <lineage>
        <taxon>Bacteria</taxon>
        <taxon>Bacillati</taxon>
        <taxon>Bacillota</taxon>
        <taxon>Clostridia</taxon>
        <taxon>Eubacteriales</taxon>
        <taxon>Oscillospiraceae</taxon>
        <taxon>Faecalibacterium</taxon>
    </lineage>
</organism>
<comment type="caution">
    <text evidence="2">The sequence shown here is derived from an EMBL/GenBank/DDBJ whole genome shotgun (WGS) entry which is preliminary data.</text>
</comment>
<protein>
    <submittedName>
        <fullName evidence="2">Uncharacterized protein</fullName>
    </submittedName>
</protein>
<keyword evidence="1" id="KW-0472">Membrane</keyword>
<keyword evidence="1" id="KW-1133">Transmembrane helix</keyword>
<dbReference type="SUPFAM" id="SSF158560">
    <property type="entry name" value="BH3980-like"/>
    <property type="match status" value="1"/>
</dbReference>
<dbReference type="RefSeq" id="WP_097784061.1">
    <property type="nucleotide sequence ID" value="NZ_NMTV01000170.1"/>
</dbReference>
<reference evidence="2 3" key="1">
    <citation type="journal article" date="2017" name="Front. Microbiol.">
        <title>New Insights into the Diversity of the Genus Faecalibacterium.</title>
        <authorList>
            <person name="Benevides L."/>
            <person name="Burman S."/>
            <person name="Martin R."/>
            <person name="Robert V."/>
            <person name="Thomas M."/>
            <person name="Miquel S."/>
            <person name="Chain F."/>
            <person name="Sokol H."/>
            <person name="Bermudez-Humaran L.G."/>
            <person name="Morrison M."/>
            <person name="Langella P."/>
            <person name="Azevedo V.A."/>
            <person name="Chatel J.M."/>
            <person name="Soares S."/>
        </authorList>
    </citation>
    <scope>NUCLEOTIDE SEQUENCE [LARGE SCALE GENOMIC DNA]</scope>
    <source>
        <strain evidence="2 3">CNCM I 4546</strain>
    </source>
</reference>
<feature type="non-terminal residue" evidence="2">
    <location>
        <position position="152"/>
    </location>
</feature>
<evidence type="ECO:0000313" key="3">
    <source>
        <dbReference type="Proteomes" id="UP000219901"/>
    </source>
</evidence>
<dbReference type="Proteomes" id="UP000219901">
    <property type="component" value="Unassembled WGS sequence"/>
</dbReference>